<dbReference type="Proteomes" id="UP000565441">
    <property type="component" value="Unassembled WGS sequence"/>
</dbReference>
<dbReference type="GO" id="GO:0008448">
    <property type="term" value="F:N-acetylglucosamine-6-phosphate deacetylase activity"/>
    <property type="evidence" value="ECO:0007669"/>
    <property type="project" value="TreeGrafter"/>
</dbReference>
<comment type="caution">
    <text evidence="4">The sequence shown here is derived from an EMBL/GenBank/DDBJ whole genome shotgun (WGS) entry which is preliminary data.</text>
</comment>
<dbReference type="AlphaFoldDB" id="A0A8H5HC33"/>
<dbReference type="InterPro" id="IPR006680">
    <property type="entry name" value="Amidohydro-rel"/>
</dbReference>
<dbReference type="OrthoDB" id="10264777at2759"/>
<dbReference type="PANTHER" id="PTHR11113">
    <property type="entry name" value="N-ACETYLGLUCOSAMINE-6-PHOSPHATE DEACETYLASE"/>
    <property type="match status" value="1"/>
</dbReference>
<gene>
    <name evidence="4" type="ORF">D9615_004686</name>
</gene>
<feature type="domain" description="Amidohydrolase-related" evidence="3">
    <location>
        <begin position="375"/>
        <end position="529"/>
    </location>
</feature>
<keyword evidence="5" id="KW-1185">Reference proteome</keyword>
<dbReference type="GO" id="GO:0006046">
    <property type="term" value="P:N-acetylglucosamine catabolic process"/>
    <property type="evidence" value="ECO:0007669"/>
    <property type="project" value="TreeGrafter"/>
</dbReference>
<evidence type="ECO:0000256" key="1">
    <source>
        <dbReference type="ARBA" id="ARBA00022801"/>
    </source>
</evidence>
<protein>
    <recommendedName>
        <fullName evidence="3">Amidohydrolase-related domain-containing protein</fullName>
    </recommendedName>
</protein>
<evidence type="ECO:0000313" key="5">
    <source>
        <dbReference type="Proteomes" id="UP000565441"/>
    </source>
</evidence>
<keyword evidence="1" id="KW-0378">Hydrolase</keyword>
<evidence type="ECO:0000259" key="3">
    <source>
        <dbReference type="Pfam" id="PF01979"/>
    </source>
</evidence>
<dbReference type="Pfam" id="PF01979">
    <property type="entry name" value="Amidohydro_1"/>
    <property type="match status" value="1"/>
</dbReference>
<reference evidence="4 5" key="1">
    <citation type="journal article" date="2020" name="ISME J.">
        <title>Uncovering the hidden diversity of litter-decomposition mechanisms in mushroom-forming fungi.</title>
        <authorList>
            <person name="Floudas D."/>
            <person name="Bentzer J."/>
            <person name="Ahren D."/>
            <person name="Johansson T."/>
            <person name="Persson P."/>
            <person name="Tunlid A."/>
        </authorList>
    </citation>
    <scope>NUCLEOTIDE SEQUENCE [LARGE SCALE GENOMIC DNA]</scope>
    <source>
        <strain evidence="4 5">CBS 661.87</strain>
    </source>
</reference>
<dbReference type="Gene3D" id="2.30.40.10">
    <property type="entry name" value="Urease, subunit C, domain 1"/>
    <property type="match status" value="1"/>
</dbReference>
<evidence type="ECO:0000313" key="4">
    <source>
        <dbReference type="EMBL" id="KAF5380509.1"/>
    </source>
</evidence>
<feature type="region of interest" description="Disordered" evidence="2">
    <location>
        <begin position="329"/>
        <end position="355"/>
    </location>
</feature>
<accession>A0A8H5HC33</accession>
<dbReference type="SUPFAM" id="SSF51338">
    <property type="entry name" value="Composite domain of metallo-dependent hydrolases"/>
    <property type="match status" value="1"/>
</dbReference>
<sequence length="536" mass="58301">MTSPNGLVCFTNCLLPQEDGSLVEKDVWFDERRGVILDAQRTFYVRGERPDRIVDLNGNILRQALTFIASRLGTESIFLEPNPIPGFIDIQLNGAYGFDFSVYEDDKSYREGMKLVAERIVETGVTSLLPTLITQDKALYPKLMSLLQPFSTPTSATLLGWHAEGPFLNHAKRGAHAPPFLLTAPEGTKSFEDVYGEQNLAENEDWLMAGGGQNAGVRVITAAPELDGVMNAIGELSKRGIIFSIGHSAASSEIATSAVRYGASLITHLFNAMPQLHHRDPSIIGLLGASPHLSSPLSPLPPYPPRKSSTAATPDVLTTIQTNVGNASEAFDNSNATTPPLSPFNFASPTSTTQTLNDAVTQLTHKRQGSRSELHLDKGEIADMAFTRPYYGLIVDGIHCHPNSVRLAYTAHPEGCILVTDAQKILDPNLRDGVHEWRDGQRFVKEGYKLYLEGTNTLAGSVVTLDTSVRNFSRFTGCSLGEAIKCATYNPAKCLGIEDRKGTLRAGADADFVVLDRRGTVLSTWVKGKEAWAKSV</sequence>
<dbReference type="EMBL" id="JAACJP010000013">
    <property type="protein sequence ID" value="KAF5380509.1"/>
    <property type="molecule type" value="Genomic_DNA"/>
</dbReference>
<dbReference type="Gene3D" id="3.20.20.140">
    <property type="entry name" value="Metal-dependent hydrolases"/>
    <property type="match status" value="2"/>
</dbReference>
<name>A0A8H5HC33_9AGAR</name>
<dbReference type="PANTHER" id="PTHR11113:SF14">
    <property type="entry name" value="N-ACETYLGLUCOSAMINE-6-PHOSPHATE DEACETYLASE"/>
    <property type="match status" value="1"/>
</dbReference>
<dbReference type="InterPro" id="IPR032466">
    <property type="entry name" value="Metal_Hydrolase"/>
</dbReference>
<dbReference type="SUPFAM" id="SSF51556">
    <property type="entry name" value="Metallo-dependent hydrolases"/>
    <property type="match status" value="1"/>
</dbReference>
<dbReference type="InterPro" id="IPR011059">
    <property type="entry name" value="Metal-dep_hydrolase_composite"/>
</dbReference>
<organism evidence="4 5">
    <name type="scientific">Tricholomella constricta</name>
    <dbReference type="NCBI Taxonomy" id="117010"/>
    <lineage>
        <taxon>Eukaryota</taxon>
        <taxon>Fungi</taxon>
        <taxon>Dikarya</taxon>
        <taxon>Basidiomycota</taxon>
        <taxon>Agaricomycotina</taxon>
        <taxon>Agaricomycetes</taxon>
        <taxon>Agaricomycetidae</taxon>
        <taxon>Agaricales</taxon>
        <taxon>Tricholomatineae</taxon>
        <taxon>Lyophyllaceae</taxon>
        <taxon>Tricholomella</taxon>
    </lineage>
</organism>
<evidence type="ECO:0000256" key="2">
    <source>
        <dbReference type="SAM" id="MobiDB-lite"/>
    </source>
</evidence>
<proteinExistence type="predicted"/>